<keyword evidence="7" id="KW-1185">Reference proteome</keyword>
<dbReference type="Gene3D" id="2.70.150.10">
    <property type="entry name" value="Calcium-transporting ATPase, cytoplasmic transduction domain A"/>
    <property type="match status" value="1"/>
</dbReference>
<dbReference type="PANTHER" id="PTHR43294">
    <property type="entry name" value="SODIUM/POTASSIUM-TRANSPORTING ATPASE SUBUNIT ALPHA"/>
    <property type="match status" value="1"/>
</dbReference>
<feature type="domain" description="P-type ATPase A" evidence="5">
    <location>
        <begin position="10"/>
        <end position="97"/>
    </location>
</feature>
<evidence type="ECO:0000256" key="2">
    <source>
        <dbReference type="ARBA" id="ARBA00022840"/>
    </source>
</evidence>
<dbReference type="InterPro" id="IPR023214">
    <property type="entry name" value="HAD_sf"/>
</dbReference>
<dbReference type="InterPro" id="IPR059000">
    <property type="entry name" value="ATPase_P-type_domA"/>
</dbReference>
<dbReference type="InterPro" id="IPR023298">
    <property type="entry name" value="ATPase_P-typ_TM_dom_sf"/>
</dbReference>
<dbReference type="EMBL" id="OW240921">
    <property type="protein sequence ID" value="CAH2319009.1"/>
    <property type="molecule type" value="Genomic_DNA"/>
</dbReference>
<dbReference type="Gene3D" id="3.40.50.1000">
    <property type="entry name" value="HAD superfamily/HAD-like"/>
    <property type="match status" value="2"/>
</dbReference>
<dbReference type="Pfam" id="PF00122">
    <property type="entry name" value="E1-E2_ATPase"/>
    <property type="match status" value="1"/>
</dbReference>
<evidence type="ECO:0000256" key="1">
    <source>
        <dbReference type="ARBA" id="ARBA00022741"/>
    </source>
</evidence>
<dbReference type="GO" id="GO:0005391">
    <property type="term" value="F:P-type sodium:potassium-exchanging transporter activity"/>
    <property type="evidence" value="ECO:0007669"/>
    <property type="project" value="TreeGrafter"/>
</dbReference>
<gene>
    <name evidence="6" type="ORF">PECUL_23A009153</name>
</gene>
<keyword evidence="1" id="KW-0547">Nucleotide-binding</keyword>
<dbReference type="GO" id="GO:1902600">
    <property type="term" value="P:proton transmembrane transport"/>
    <property type="evidence" value="ECO:0007669"/>
    <property type="project" value="TreeGrafter"/>
</dbReference>
<evidence type="ECO:0000256" key="3">
    <source>
        <dbReference type="ARBA" id="ARBA00022967"/>
    </source>
</evidence>
<name>A0AAD1WQI7_PELCU</name>
<evidence type="ECO:0000313" key="6">
    <source>
        <dbReference type="EMBL" id="CAH2319009.1"/>
    </source>
</evidence>
<evidence type="ECO:0000313" key="7">
    <source>
        <dbReference type="Proteomes" id="UP001295444"/>
    </source>
</evidence>
<dbReference type="GO" id="GO:0005524">
    <property type="term" value="F:ATP binding"/>
    <property type="evidence" value="ECO:0007669"/>
    <property type="project" value="UniProtKB-KW"/>
</dbReference>
<protein>
    <submittedName>
        <fullName evidence="6">Sodium-potassium ATPase alpha subunit, partial</fullName>
    </submittedName>
</protein>
<dbReference type="AlphaFoldDB" id="A0AAD1WQI7"/>
<dbReference type="GO" id="GO:0006883">
    <property type="term" value="P:intracellular sodium ion homeostasis"/>
    <property type="evidence" value="ECO:0007669"/>
    <property type="project" value="TreeGrafter"/>
</dbReference>
<dbReference type="GO" id="GO:1990573">
    <property type="term" value="P:potassium ion import across plasma membrane"/>
    <property type="evidence" value="ECO:0007669"/>
    <property type="project" value="TreeGrafter"/>
</dbReference>
<dbReference type="Gene3D" id="1.20.1110.10">
    <property type="entry name" value="Calcium-transporting ATPase, transmembrane domain"/>
    <property type="match status" value="1"/>
</dbReference>
<dbReference type="SUPFAM" id="SSF81653">
    <property type="entry name" value="Calcium ATPase, transduction domain A"/>
    <property type="match status" value="1"/>
</dbReference>
<dbReference type="PANTHER" id="PTHR43294:SF23">
    <property type="entry name" value="SODIUM_POTASSIUM-TRANSPORTING ATPASE SUBUNIT ALPHA"/>
    <property type="match status" value="1"/>
</dbReference>
<dbReference type="SUPFAM" id="SSF81665">
    <property type="entry name" value="Calcium ATPase, transmembrane domain M"/>
    <property type="match status" value="1"/>
</dbReference>
<organism evidence="6 7">
    <name type="scientific">Pelobates cultripes</name>
    <name type="common">Western spadefoot toad</name>
    <dbReference type="NCBI Taxonomy" id="61616"/>
    <lineage>
        <taxon>Eukaryota</taxon>
        <taxon>Metazoa</taxon>
        <taxon>Chordata</taxon>
        <taxon>Craniata</taxon>
        <taxon>Vertebrata</taxon>
        <taxon>Euteleostomi</taxon>
        <taxon>Amphibia</taxon>
        <taxon>Batrachia</taxon>
        <taxon>Anura</taxon>
        <taxon>Pelobatoidea</taxon>
        <taxon>Pelobatidae</taxon>
        <taxon>Pelobates</taxon>
    </lineage>
</organism>
<feature type="region of interest" description="Disordered" evidence="4">
    <location>
        <begin position="387"/>
        <end position="443"/>
    </location>
</feature>
<feature type="compositionally biased region" description="Polar residues" evidence="4">
    <location>
        <begin position="296"/>
        <end position="314"/>
    </location>
</feature>
<dbReference type="SUPFAM" id="SSF81660">
    <property type="entry name" value="Metal cation-transporting ATPase, ATP-binding domain N"/>
    <property type="match status" value="1"/>
</dbReference>
<feature type="compositionally biased region" description="Pro residues" evidence="4">
    <location>
        <begin position="402"/>
        <end position="431"/>
    </location>
</feature>
<dbReference type="GO" id="GO:0030007">
    <property type="term" value="P:intracellular potassium ion homeostasis"/>
    <property type="evidence" value="ECO:0007669"/>
    <property type="project" value="TreeGrafter"/>
</dbReference>
<dbReference type="GO" id="GO:0005886">
    <property type="term" value="C:plasma membrane"/>
    <property type="evidence" value="ECO:0007669"/>
    <property type="project" value="UniProtKB-SubCell"/>
</dbReference>
<keyword evidence="3" id="KW-1278">Translocase</keyword>
<dbReference type="Gene3D" id="3.40.1110.10">
    <property type="entry name" value="Calcium-transporting ATPase, cytoplasmic domain N"/>
    <property type="match status" value="1"/>
</dbReference>
<dbReference type="InterPro" id="IPR050510">
    <property type="entry name" value="Cation_transp_ATPase_P-type"/>
</dbReference>
<reference evidence="6" key="1">
    <citation type="submission" date="2022-03" db="EMBL/GenBank/DDBJ databases">
        <authorList>
            <person name="Alioto T."/>
            <person name="Alioto T."/>
            <person name="Gomez Garrido J."/>
        </authorList>
    </citation>
    <scope>NUCLEOTIDE SEQUENCE</scope>
</reference>
<keyword evidence="2" id="KW-0067">ATP-binding</keyword>
<dbReference type="GO" id="GO:0036376">
    <property type="term" value="P:sodium ion export across plasma membrane"/>
    <property type="evidence" value="ECO:0007669"/>
    <property type="project" value="TreeGrafter"/>
</dbReference>
<dbReference type="InterPro" id="IPR008250">
    <property type="entry name" value="ATPase_P-typ_transduc_dom_A_sf"/>
</dbReference>
<dbReference type="Pfam" id="PF13246">
    <property type="entry name" value="Cation_ATPase"/>
    <property type="match status" value="1"/>
</dbReference>
<feature type="region of interest" description="Disordered" evidence="4">
    <location>
        <begin position="290"/>
        <end position="314"/>
    </location>
</feature>
<evidence type="ECO:0000256" key="4">
    <source>
        <dbReference type="SAM" id="MobiDB-lite"/>
    </source>
</evidence>
<evidence type="ECO:0000259" key="5">
    <source>
        <dbReference type="Pfam" id="PF00122"/>
    </source>
</evidence>
<sequence>MVPQESYVTSTEQALVLRGGKRVEINAEKLVLGDIVFVKGGDKIPADLHFFEVPGCKVDNSSLTGESEPQPRSTECTDENPLETKNLGFYSTTCLEGTSYMLVCLSLTALCMAKKNCLVKNLEAVETLGPTSVICYDNTGALTQNRMAVAHMWFDNFIHNEDTSEEQIGEMFDQSSPTWQSLTIATLCKRAEFNDVSINKRTVNEDASEAAILKSTEHRSGNVMEARQRSHKIIEIPFNSSNKYQVIMVTGDHPITAKAIARSVGFISSENETAEDIAERLQVPITSVNRKYPRSNMPSSAGESTGPLTQNFNYQTKSKTPMCFTKNKRSMEIDLKNPCQSPPPVPPPLLVWVFMAVLLPRHPPPCPRVPAAGRGVLRVRKGRVVVERGAVLPHPPRRPRTAPSPPTPPGPYGSTPAPGPPERSAPPPTQPMSPGQSIYLLDM</sequence>
<accession>A0AAD1WQI7</accession>
<dbReference type="Proteomes" id="UP001295444">
    <property type="component" value="Chromosome 10"/>
</dbReference>
<dbReference type="InterPro" id="IPR023299">
    <property type="entry name" value="ATPase_P-typ_cyto_dom_N"/>
</dbReference>
<proteinExistence type="predicted"/>